<organism evidence="2 3">
    <name type="scientific">Porphyridium purpureum</name>
    <name type="common">Red alga</name>
    <name type="synonym">Porphyridium cruentum</name>
    <dbReference type="NCBI Taxonomy" id="35688"/>
    <lineage>
        <taxon>Eukaryota</taxon>
        <taxon>Rhodophyta</taxon>
        <taxon>Bangiophyceae</taxon>
        <taxon>Porphyridiales</taxon>
        <taxon>Porphyridiaceae</taxon>
        <taxon>Porphyridium</taxon>
    </lineage>
</organism>
<reference evidence="3" key="1">
    <citation type="journal article" date="2019" name="Nat. Commun.">
        <title>Expansion of phycobilisome linker gene families in mesophilic red algae.</title>
        <authorList>
            <person name="Lee J."/>
            <person name="Kim D."/>
            <person name="Bhattacharya D."/>
            <person name="Yoon H.S."/>
        </authorList>
    </citation>
    <scope>NUCLEOTIDE SEQUENCE [LARGE SCALE GENOMIC DNA]</scope>
    <source>
        <strain evidence="3">CCMP 1328</strain>
    </source>
</reference>
<name>A0A5J4Z7X1_PORPP</name>
<proteinExistence type="predicted"/>
<keyword evidence="3" id="KW-1185">Reference proteome</keyword>
<keyword evidence="1" id="KW-0732">Signal</keyword>
<dbReference type="EMBL" id="VRMN01000001">
    <property type="protein sequence ID" value="KAA8498787.1"/>
    <property type="molecule type" value="Genomic_DNA"/>
</dbReference>
<gene>
    <name evidence="2" type="ORF">FVE85_6372</name>
</gene>
<evidence type="ECO:0000256" key="1">
    <source>
        <dbReference type="SAM" id="SignalP"/>
    </source>
</evidence>
<accession>A0A5J4Z7X1</accession>
<dbReference type="SUPFAM" id="SSF101898">
    <property type="entry name" value="NHL repeat"/>
    <property type="match status" value="1"/>
</dbReference>
<feature type="chain" id="PRO_5023877273" evidence="1">
    <location>
        <begin position="24"/>
        <end position="403"/>
    </location>
</feature>
<protein>
    <submittedName>
        <fullName evidence="2">Uncharacterized protein</fullName>
    </submittedName>
</protein>
<evidence type="ECO:0000313" key="3">
    <source>
        <dbReference type="Proteomes" id="UP000324585"/>
    </source>
</evidence>
<evidence type="ECO:0000313" key="2">
    <source>
        <dbReference type="EMBL" id="KAA8498787.1"/>
    </source>
</evidence>
<feature type="signal peptide" evidence="1">
    <location>
        <begin position="1"/>
        <end position="23"/>
    </location>
</feature>
<comment type="caution">
    <text evidence="2">The sequence shown here is derived from an EMBL/GenBank/DDBJ whole genome shotgun (WGS) entry which is preliminary data.</text>
</comment>
<dbReference type="Proteomes" id="UP000324585">
    <property type="component" value="Unassembled WGS sequence"/>
</dbReference>
<dbReference type="AlphaFoldDB" id="A0A5J4Z7X1"/>
<sequence>MARCAVILLALCALALRMHSVHGLQNLGIIFGIERDPVQKNIFALDFSAGAEIEPTVTLVANMTQAAANDPAGFPNRCFGYVNGATATGPLYEFSPNGLAYDGEARLFFAAFDRFGDTMSRLCFYSVLTNTFEYSTILGDIVLGATFDAKTYQYIWIDEGKEQTEAGILILQFIRLDRATGTVVDRTTNTLFRNVTTNPNAPAAELLFTFRGGDMAVDCNGILYASSVGTGGGFKYFFSIDLDYFTEENSSTSFAYRLIHADPSDGQSPVSSLTGFATADQLAFDSSGRLISQDSERGIFSVVNRLTGANGELGVEGVDFVRLTEMGMLRTFADLASFRDCGLVGACVETEIVDPCEDRVLPILTPAEGGDIRCVAVDGRCRLPGMCEGEDTVDCIFYVLAAD</sequence>